<dbReference type="NCBIfam" id="TIGR00026">
    <property type="entry name" value="hi_GC_TIGR00026"/>
    <property type="match status" value="1"/>
</dbReference>
<comment type="caution">
    <text evidence="3">The sequence shown here is derived from an EMBL/GenBank/DDBJ whole genome shotgun (WGS) entry which is preliminary data.</text>
</comment>
<reference evidence="3 4" key="1">
    <citation type="submission" date="2020-08" db="EMBL/GenBank/DDBJ databases">
        <title>Sequencing the genomes of 1000 actinobacteria strains.</title>
        <authorList>
            <person name="Klenk H.-P."/>
        </authorList>
    </citation>
    <scope>NUCLEOTIDE SEQUENCE [LARGE SCALE GENOMIC DNA]</scope>
    <source>
        <strain evidence="3 4">DSM 12511</strain>
    </source>
</reference>
<dbReference type="RefSeq" id="WP_184750309.1">
    <property type="nucleotide sequence ID" value="NZ_BAAAJR010000010.1"/>
</dbReference>
<dbReference type="GO" id="GO:0005886">
    <property type="term" value="C:plasma membrane"/>
    <property type="evidence" value="ECO:0007669"/>
    <property type="project" value="TreeGrafter"/>
</dbReference>
<dbReference type="GO" id="GO:0016491">
    <property type="term" value="F:oxidoreductase activity"/>
    <property type="evidence" value="ECO:0007669"/>
    <property type="project" value="InterPro"/>
</dbReference>
<dbReference type="GO" id="GO:0070967">
    <property type="term" value="F:coenzyme F420 binding"/>
    <property type="evidence" value="ECO:0007669"/>
    <property type="project" value="TreeGrafter"/>
</dbReference>
<dbReference type="Gene3D" id="2.30.110.10">
    <property type="entry name" value="Electron Transport, Fmn-binding Protein, Chain A"/>
    <property type="match status" value="1"/>
</dbReference>
<sequence>MSGFFTRTGARLGVWLYRRTNGRAMNGGGPPRVLLLTTPGRRSGEPRPTCVASLRDGDAFVVWGTGAGSPRDPDWFKNLRAAGETTVQAGDRAFRARVRELTGPERDAQWARIVDHVPGVQGYAVKSGRTIPVAVLTPLDV</sequence>
<evidence type="ECO:0000313" key="4">
    <source>
        <dbReference type="Proteomes" id="UP000537775"/>
    </source>
</evidence>
<dbReference type="Proteomes" id="UP000537775">
    <property type="component" value="Unassembled WGS sequence"/>
</dbReference>
<comment type="similarity">
    <text evidence="1">Belongs to the F420H(2)-dependent quinone reductase family.</text>
</comment>
<protein>
    <submittedName>
        <fullName evidence="3">Deazaflavin-dependent oxidoreductase (Nitroreductase family)</fullName>
    </submittedName>
</protein>
<proteinExistence type="inferred from homology"/>
<dbReference type="PANTHER" id="PTHR39428">
    <property type="entry name" value="F420H(2)-DEPENDENT QUINONE REDUCTASE RV1261C"/>
    <property type="match status" value="1"/>
</dbReference>
<dbReference type="PANTHER" id="PTHR39428:SF1">
    <property type="entry name" value="F420H(2)-DEPENDENT QUINONE REDUCTASE RV1261C"/>
    <property type="match status" value="1"/>
</dbReference>
<gene>
    <name evidence="3" type="ORF">HD594_001459</name>
</gene>
<organism evidence="3 4">
    <name type="scientific">Microbacterium thalassium</name>
    <dbReference type="NCBI Taxonomy" id="362649"/>
    <lineage>
        <taxon>Bacteria</taxon>
        <taxon>Bacillati</taxon>
        <taxon>Actinomycetota</taxon>
        <taxon>Actinomycetes</taxon>
        <taxon>Micrococcales</taxon>
        <taxon>Microbacteriaceae</taxon>
        <taxon>Microbacterium</taxon>
    </lineage>
</organism>
<evidence type="ECO:0000313" key="3">
    <source>
        <dbReference type="EMBL" id="MBB6391146.1"/>
    </source>
</evidence>
<dbReference type="InterPro" id="IPR004378">
    <property type="entry name" value="F420H2_quin_Rdtase"/>
</dbReference>
<dbReference type="EMBL" id="JACHML010000001">
    <property type="protein sequence ID" value="MBB6391146.1"/>
    <property type="molecule type" value="Genomic_DNA"/>
</dbReference>
<accession>A0A7X0FPD7</accession>
<dbReference type="Pfam" id="PF04075">
    <property type="entry name" value="F420H2_quin_red"/>
    <property type="match status" value="1"/>
</dbReference>
<dbReference type="InterPro" id="IPR012349">
    <property type="entry name" value="Split_barrel_FMN-bd"/>
</dbReference>
<evidence type="ECO:0000256" key="2">
    <source>
        <dbReference type="ARBA" id="ARBA00049106"/>
    </source>
</evidence>
<dbReference type="SUPFAM" id="SSF50475">
    <property type="entry name" value="FMN-binding split barrel"/>
    <property type="match status" value="1"/>
</dbReference>
<name>A0A7X0FPD7_9MICO</name>
<keyword evidence="4" id="KW-1185">Reference proteome</keyword>
<comment type="catalytic activity">
    <reaction evidence="2">
        <text>oxidized coenzyme F420-(gamma-L-Glu)(n) + a quinol + H(+) = reduced coenzyme F420-(gamma-L-Glu)(n) + a quinone</text>
        <dbReference type="Rhea" id="RHEA:39663"/>
        <dbReference type="Rhea" id="RHEA-COMP:12939"/>
        <dbReference type="Rhea" id="RHEA-COMP:14378"/>
        <dbReference type="ChEBI" id="CHEBI:15378"/>
        <dbReference type="ChEBI" id="CHEBI:24646"/>
        <dbReference type="ChEBI" id="CHEBI:132124"/>
        <dbReference type="ChEBI" id="CHEBI:133980"/>
        <dbReference type="ChEBI" id="CHEBI:139511"/>
    </reaction>
</comment>
<dbReference type="AlphaFoldDB" id="A0A7X0FPD7"/>
<evidence type="ECO:0000256" key="1">
    <source>
        <dbReference type="ARBA" id="ARBA00008710"/>
    </source>
</evidence>